<sequence>MTSATTAATATRPLVDGEQQQTIPDQNAFRVARAVATLSGLHPTRGTLASPKGKVTRICCTTAQNLTRGSGSIYLPSRSFCTLLLGYGIAHSYSWDSRLGQASEDTFFFPTPASHGLASPSLEMRCIALLQSLQSEPATRSLLHRRSLTSASV</sequence>
<keyword evidence="3" id="KW-1185">Reference proteome</keyword>
<dbReference type="EMBL" id="MU003786">
    <property type="protein sequence ID" value="KAF2721967.1"/>
    <property type="molecule type" value="Genomic_DNA"/>
</dbReference>
<feature type="compositionally biased region" description="Low complexity" evidence="1">
    <location>
        <begin position="1"/>
        <end position="11"/>
    </location>
</feature>
<protein>
    <submittedName>
        <fullName evidence="2">Uncharacterized protein</fullName>
    </submittedName>
</protein>
<gene>
    <name evidence="2" type="ORF">K431DRAFT_62692</name>
</gene>
<comment type="caution">
    <text evidence="2">The sequence shown here is derived from an EMBL/GenBank/DDBJ whole genome shotgun (WGS) entry which is preliminary data.</text>
</comment>
<reference evidence="2" key="1">
    <citation type="journal article" date="2020" name="Stud. Mycol.">
        <title>101 Dothideomycetes genomes: a test case for predicting lifestyles and emergence of pathogens.</title>
        <authorList>
            <person name="Haridas S."/>
            <person name="Albert R."/>
            <person name="Binder M."/>
            <person name="Bloem J."/>
            <person name="Labutti K."/>
            <person name="Salamov A."/>
            <person name="Andreopoulos B."/>
            <person name="Baker S."/>
            <person name="Barry K."/>
            <person name="Bills G."/>
            <person name="Bluhm B."/>
            <person name="Cannon C."/>
            <person name="Castanera R."/>
            <person name="Culley D."/>
            <person name="Daum C."/>
            <person name="Ezra D."/>
            <person name="Gonzalez J."/>
            <person name="Henrissat B."/>
            <person name="Kuo A."/>
            <person name="Liang C."/>
            <person name="Lipzen A."/>
            <person name="Lutzoni F."/>
            <person name="Magnuson J."/>
            <person name="Mondo S."/>
            <person name="Nolan M."/>
            <person name="Ohm R."/>
            <person name="Pangilinan J."/>
            <person name="Park H.-J."/>
            <person name="Ramirez L."/>
            <person name="Alfaro M."/>
            <person name="Sun H."/>
            <person name="Tritt A."/>
            <person name="Yoshinaga Y."/>
            <person name="Zwiers L.-H."/>
            <person name="Turgeon B."/>
            <person name="Goodwin S."/>
            <person name="Spatafora J."/>
            <person name="Crous P."/>
            <person name="Grigoriev I."/>
        </authorList>
    </citation>
    <scope>NUCLEOTIDE SEQUENCE</scope>
    <source>
        <strain evidence="2">CBS 116435</strain>
    </source>
</reference>
<feature type="region of interest" description="Disordered" evidence="1">
    <location>
        <begin position="1"/>
        <end position="22"/>
    </location>
</feature>
<dbReference type="Proteomes" id="UP000799441">
    <property type="component" value="Unassembled WGS sequence"/>
</dbReference>
<dbReference type="AlphaFoldDB" id="A0A9P4Q7C5"/>
<evidence type="ECO:0000256" key="1">
    <source>
        <dbReference type="SAM" id="MobiDB-lite"/>
    </source>
</evidence>
<name>A0A9P4Q7C5_9PEZI</name>
<organism evidence="2 3">
    <name type="scientific">Polychaeton citri CBS 116435</name>
    <dbReference type="NCBI Taxonomy" id="1314669"/>
    <lineage>
        <taxon>Eukaryota</taxon>
        <taxon>Fungi</taxon>
        <taxon>Dikarya</taxon>
        <taxon>Ascomycota</taxon>
        <taxon>Pezizomycotina</taxon>
        <taxon>Dothideomycetes</taxon>
        <taxon>Dothideomycetidae</taxon>
        <taxon>Capnodiales</taxon>
        <taxon>Capnodiaceae</taxon>
        <taxon>Polychaeton</taxon>
    </lineage>
</organism>
<evidence type="ECO:0000313" key="2">
    <source>
        <dbReference type="EMBL" id="KAF2721967.1"/>
    </source>
</evidence>
<accession>A0A9P4Q7C5</accession>
<proteinExistence type="predicted"/>
<evidence type="ECO:0000313" key="3">
    <source>
        <dbReference type="Proteomes" id="UP000799441"/>
    </source>
</evidence>